<dbReference type="PANTHER" id="PTHR43867:SF2">
    <property type="entry name" value="CELLULOSE SYNTHASE CATALYTIC SUBUNIT A [UDP-FORMING]"/>
    <property type="match status" value="1"/>
</dbReference>
<protein>
    <submittedName>
        <fullName evidence="9">Glycosyltransferase</fullName>
    </submittedName>
</protein>
<feature type="transmembrane region" description="Helical" evidence="7">
    <location>
        <begin position="520"/>
        <end position="542"/>
    </location>
</feature>
<evidence type="ECO:0000313" key="9">
    <source>
        <dbReference type="EMBL" id="MUM78495.1"/>
    </source>
</evidence>
<dbReference type="InterPro" id="IPR001173">
    <property type="entry name" value="Glyco_trans_2-like"/>
</dbReference>
<feature type="transmembrane region" description="Helical" evidence="7">
    <location>
        <begin position="489"/>
        <end position="508"/>
    </location>
</feature>
<dbReference type="EMBL" id="WODC01000009">
    <property type="protein sequence ID" value="MUM78495.1"/>
    <property type="molecule type" value="Genomic_DNA"/>
</dbReference>
<evidence type="ECO:0000256" key="7">
    <source>
        <dbReference type="SAM" id="Phobius"/>
    </source>
</evidence>
<feature type="transmembrane region" description="Helical" evidence="7">
    <location>
        <begin position="53"/>
        <end position="74"/>
    </location>
</feature>
<feature type="domain" description="Glycosyltransferase 2-like" evidence="8">
    <location>
        <begin position="211"/>
        <end position="418"/>
    </location>
</feature>
<comment type="caution">
    <text evidence="9">The sequence shown here is derived from an EMBL/GenBank/DDBJ whole genome shotgun (WGS) entry which is preliminary data.</text>
</comment>
<keyword evidence="4 7" id="KW-0812">Transmembrane</keyword>
<keyword evidence="2" id="KW-0328">Glycosyltransferase</keyword>
<sequence>MDSRAAPGAKPRGPMATTSFSLLLGAAMVCIFLYLMVRTSLFIIADYHWTEKWLAMALLMAETFTMLHAFGYFLNIFHVLHSPRQERRIAMDRVPPLRSYPPVAIIVASYHEPLDVIEDTLTCFYNLTYPNKHIYFLDDTRYDKPGLDLADYRARVDDLCERIGVNLFRRPWRGAKAGMINDFLHYLHGNPPEGFTMTSFEDEPSAQDEKYIIVFDADMNPLPDFVEPLVAFMEDNPTLAFIQTPQYYTNFEFNRVARAAGLQQAVFYEYICEGKSLQDAMFCCGTNVIFNRQALWDVGGFEESSVTEDFATSLKFHEQGWSSAYLNKVCAFGMGPEDLGGYFKQQFRWALGTVGLFRTIVGAFFRNPRRMSASKWWEYFLSGTHYFVGWVLFVMMLCPVLFLFFNVPSYFAKPEIYFLFFVPYILLTLSLFLFSMSQRRYSFRELAQGILLQALCFPVYMKASLLGILGFRGTFGITPKAGATSLPLYALWLQVLLAVACYSAVWWGGLRLWYEGDNPLALLTNAFWCFYHFLLLSSIFWFNYPEEKRS</sequence>
<dbReference type="InterPro" id="IPR029044">
    <property type="entry name" value="Nucleotide-diphossugar_trans"/>
</dbReference>
<dbReference type="Gene3D" id="3.90.550.10">
    <property type="entry name" value="Spore Coat Polysaccharide Biosynthesis Protein SpsA, Chain A"/>
    <property type="match status" value="1"/>
</dbReference>
<dbReference type="SUPFAM" id="SSF53448">
    <property type="entry name" value="Nucleotide-diphospho-sugar transferases"/>
    <property type="match status" value="1"/>
</dbReference>
<accession>A0A7K1KQW7</accession>
<dbReference type="PANTHER" id="PTHR43867">
    <property type="entry name" value="CELLULOSE SYNTHASE CATALYTIC SUBUNIT A [UDP-FORMING]"/>
    <property type="match status" value="1"/>
</dbReference>
<evidence type="ECO:0000256" key="1">
    <source>
        <dbReference type="ARBA" id="ARBA00004141"/>
    </source>
</evidence>
<dbReference type="GO" id="GO:0016758">
    <property type="term" value="F:hexosyltransferase activity"/>
    <property type="evidence" value="ECO:0007669"/>
    <property type="project" value="TreeGrafter"/>
</dbReference>
<keyword evidence="6 7" id="KW-0472">Membrane</keyword>
<keyword evidence="10" id="KW-1185">Reference proteome</keyword>
<feature type="transmembrane region" description="Helical" evidence="7">
    <location>
        <begin position="20"/>
        <end position="41"/>
    </location>
</feature>
<dbReference type="CDD" id="cd06421">
    <property type="entry name" value="CESA_CelA_like"/>
    <property type="match status" value="1"/>
</dbReference>
<organism evidence="9 10">
    <name type="scientific">Pseudodesulfovibrio alkaliphilus</name>
    <dbReference type="NCBI Taxonomy" id="2661613"/>
    <lineage>
        <taxon>Bacteria</taxon>
        <taxon>Pseudomonadati</taxon>
        <taxon>Thermodesulfobacteriota</taxon>
        <taxon>Desulfovibrionia</taxon>
        <taxon>Desulfovibrionales</taxon>
        <taxon>Desulfovibrionaceae</taxon>
    </lineage>
</organism>
<gene>
    <name evidence="9" type="ORF">GKC30_12700</name>
</gene>
<dbReference type="GO" id="GO:0005886">
    <property type="term" value="C:plasma membrane"/>
    <property type="evidence" value="ECO:0007669"/>
    <property type="project" value="TreeGrafter"/>
</dbReference>
<dbReference type="InterPro" id="IPR050321">
    <property type="entry name" value="Glycosyltr_2/OpgH_subfam"/>
</dbReference>
<dbReference type="Proteomes" id="UP000461162">
    <property type="component" value="Unassembled WGS sequence"/>
</dbReference>
<reference evidence="9 10" key="1">
    <citation type="submission" date="2019-11" db="EMBL/GenBank/DDBJ databases">
        <title>Pseudodesulfovibrio alkaliphilus, sp. nov., an alkaliphilic sulfate-reducing bacteria from mud volcano of Taman peninsula, Russia.</title>
        <authorList>
            <person name="Frolova A."/>
            <person name="Merkel A.Y."/>
            <person name="Slobodkin A.I."/>
        </authorList>
    </citation>
    <scope>NUCLEOTIDE SEQUENCE [LARGE SCALE GENOMIC DNA]</scope>
    <source>
        <strain evidence="9 10">F-1</strain>
    </source>
</reference>
<keyword evidence="3 9" id="KW-0808">Transferase</keyword>
<feature type="transmembrane region" description="Helical" evidence="7">
    <location>
        <begin position="347"/>
        <end position="365"/>
    </location>
</feature>
<feature type="transmembrane region" description="Helical" evidence="7">
    <location>
        <begin position="386"/>
        <end position="404"/>
    </location>
</feature>
<feature type="transmembrane region" description="Helical" evidence="7">
    <location>
        <begin position="446"/>
        <end position="469"/>
    </location>
</feature>
<evidence type="ECO:0000256" key="5">
    <source>
        <dbReference type="ARBA" id="ARBA00022989"/>
    </source>
</evidence>
<keyword evidence="5 7" id="KW-1133">Transmembrane helix</keyword>
<evidence type="ECO:0000256" key="3">
    <source>
        <dbReference type="ARBA" id="ARBA00022679"/>
    </source>
</evidence>
<name>A0A7K1KQW7_9BACT</name>
<comment type="subcellular location">
    <subcellularLocation>
        <location evidence="1">Membrane</location>
        <topology evidence="1">Multi-pass membrane protein</topology>
    </subcellularLocation>
</comment>
<evidence type="ECO:0000313" key="10">
    <source>
        <dbReference type="Proteomes" id="UP000461162"/>
    </source>
</evidence>
<dbReference type="Pfam" id="PF13632">
    <property type="entry name" value="Glyco_trans_2_3"/>
    <property type="match status" value="1"/>
</dbReference>
<dbReference type="AlphaFoldDB" id="A0A7K1KQW7"/>
<evidence type="ECO:0000256" key="4">
    <source>
        <dbReference type="ARBA" id="ARBA00022692"/>
    </source>
</evidence>
<evidence type="ECO:0000256" key="2">
    <source>
        <dbReference type="ARBA" id="ARBA00022676"/>
    </source>
</evidence>
<evidence type="ECO:0000256" key="6">
    <source>
        <dbReference type="ARBA" id="ARBA00023136"/>
    </source>
</evidence>
<evidence type="ECO:0000259" key="8">
    <source>
        <dbReference type="Pfam" id="PF13632"/>
    </source>
</evidence>
<proteinExistence type="predicted"/>
<feature type="transmembrane region" description="Helical" evidence="7">
    <location>
        <begin position="416"/>
        <end position="434"/>
    </location>
</feature>